<reference evidence="1 2" key="1">
    <citation type="submission" date="2024-01" db="EMBL/GenBank/DDBJ databases">
        <authorList>
            <person name="Allen C."/>
            <person name="Tagirdzhanova G."/>
        </authorList>
    </citation>
    <scope>NUCLEOTIDE SEQUENCE [LARGE SCALE GENOMIC DNA]</scope>
</reference>
<organism evidence="1 2">
    <name type="scientific">Sporothrix eucalyptigena</name>
    <dbReference type="NCBI Taxonomy" id="1812306"/>
    <lineage>
        <taxon>Eukaryota</taxon>
        <taxon>Fungi</taxon>
        <taxon>Dikarya</taxon>
        <taxon>Ascomycota</taxon>
        <taxon>Pezizomycotina</taxon>
        <taxon>Sordariomycetes</taxon>
        <taxon>Sordariomycetidae</taxon>
        <taxon>Ophiostomatales</taxon>
        <taxon>Ophiostomataceae</taxon>
        <taxon>Sporothrix</taxon>
    </lineage>
</organism>
<dbReference type="Gene3D" id="1.10.1370.10">
    <property type="entry name" value="Neurolysin, domain 3"/>
    <property type="match status" value="1"/>
</dbReference>
<dbReference type="PANTHER" id="PTHR11804:SF84">
    <property type="entry name" value="SACCHAROLYSIN"/>
    <property type="match status" value="1"/>
</dbReference>
<dbReference type="Proteomes" id="UP001642482">
    <property type="component" value="Unassembled WGS sequence"/>
</dbReference>
<dbReference type="InterPro" id="IPR024080">
    <property type="entry name" value="Neurolysin/TOP_N"/>
</dbReference>
<evidence type="ECO:0000313" key="1">
    <source>
        <dbReference type="EMBL" id="CAK7221362.1"/>
    </source>
</evidence>
<protein>
    <submittedName>
        <fullName evidence="1">Thimet oligopeptidase</fullName>
    </submittedName>
</protein>
<keyword evidence="2" id="KW-1185">Reference proteome</keyword>
<dbReference type="InterPro" id="IPR045090">
    <property type="entry name" value="Pept_M3A_M3B"/>
</dbReference>
<accession>A0ABP0BNX6</accession>
<name>A0ABP0BNX6_9PEZI</name>
<evidence type="ECO:0000313" key="2">
    <source>
        <dbReference type="Proteomes" id="UP001642482"/>
    </source>
</evidence>
<proteinExistence type="predicted"/>
<dbReference type="Gene3D" id="1.20.1050.40">
    <property type="entry name" value="Endopeptidase. Chain P, domain 1"/>
    <property type="match status" value="1"/>
</dbReference>
<comment type="caution">
    <text evidence="1">The sequence shown here is derived from an EMBL/GenBank/DDBJ whole genome shotgun (WGS) entry which is preliminary data.</text>
</comment>
<sequence length="274" mass="30763">MAARVLFQALPALIEAEDVILSINSIIAEYKAVRDAVVRDVKPETACFSNVILPLIEVGNHAQGKFAAIAMLRYASPDLAARSASEEALRLFSKSDAEGTTKQDLYLLIRAVKDKEEPLDVESQKYVDELLKDFTRCSHGLLSAEEIKQYLDTRQEIDTLRCQFTRNLMDDTEGLRFDKDGLDGVPEADMQRLYDEAAGSFFVPFQRHDVDAVLKYAKNPVTGKRLYIANDKKLGANVKIFRDVILLRDINARMRGYASHASFRLEKRVAATTA</sequence>
<dbReference type="PANTHER" id="PTHR11804">
    <property type="entry name" value="PROTEASE M3 THIMET OLIGOPEPTIDASE-RELATED"/>
    <property type="match status" value="1"/>
</dbReference>
<dbReference type="SUPFAM" id="SSF55486">
    <property type="entry name" value="Metalloproteases ('zincins'), catalytic domain"/>
    <property type="match status" value="1"/>
</dbReference>
<dbReference type="EMBL" id="CAWUHD010000039">
    <property type="protein sequence ID" value="CAK7221362.1"/>
    <property type="molecule type" value="Genomic_DNA"/>
</dbReference>
<dbReference type="InterPro" id="IPR024077">
    <property type="entry name" value="Neurolysin/TOP_dom2"/>
</dbReference>
<gene>
    <name evidence="1" type="primary">THOP1</name>
    <name evidence="1" type="ORF">SEUCBS140593_004545</name>
</gene>